<dbReference type="Proteomes" id="UP001470230">
    <property type="component" value="Unassembled WGS sequence"/>
</dbReference>
<dbReference type="Gene3D" id="3.80.10.10">
    <property type="entry name" value="Ribonuclease Inhibitor"/>
    <property type="match status" value="1"/>
</dbReference>
<keyword evidence="2" id="KW-1185">Reference proteome</keyword>
<evidence type="ECO:0000313" key="1">
    <source>
        <dbReference type="EMBL" id="KAK8844217.1"/>
    </source>
</evidence>
<dbReference type="InterPro" id="IPR032675">
    <property type="entry name" value="LRR_dom_sf"/>
</dbReference>
<name>A0ABR2HBX8_9EUKA</name>
<proteinExistence type="predicted"/>
<sequence>MIPASVKSIEKEAFIGCSSLEEIIFQKPSSLSTIGQYAFRDCTSLSQITLPSSITAI</sequence>
<reference evidence="1 2" key="1">
    <citation type="submission" date="2024-04" db="EMBL/GenBank/DDBJ databases">
        <title>Tritrichomonas musculus Genome.</title>
        <authorList>
            <person name="Alves-Ferreira E."/>
            <person name="Grigg M."/>
            <person name="Lorenzi H."/>
            <person name="Galac M."/>
        </authorList>
    </citation>
    <scope>NUCLEOTIDE SEQUENCE [LARGE SCALE GENOMIC DNA]</scope>
    <source>
        <strain evidence="1 2">EAF2021</strain>
    </source>
</reference>
<evidence type="ECO:0000313" key="2">
    <source>
        <dbReference type="Proteomes" id="UP001470230"/>
    </source>
</evidence>
<dbReference type="Pfam" id="PF13306">
    <property type="entry name" value="LRR_5"/>
    <property type="match status" value="1"/>
</dbReference>
<accession>A0ABR2HBX8</accession>
<evidence type="ECO:0008006" key="3">
    <source>
        <dbReference type="Google" id="ProtNLM"/>
    </source>
</evidence>
<dbReference type="SUPFAM" id="SSF52058">
    <property type="entry name" value="L domain-like"/>
    <property type="match status" value="1"/>
</dbReference>
<dbReference type="EMBL" id="JAPFFF010000033">
    <property type="protein sequence ID" value="KAK8844217.1"/>
    <property type="molecule type" value="Genomic_DNA"/>
</dbReference>
<dbReference type="InterPro" id="IPR026906">
    <property type="entry name" value="LRR_5"/>
</dbReference>
<comment type="caution">
    <text evidence="1">The sequence shown here is derived from an EMBL/GenBank/DDBJ whole genome shotgun (WGS) entry which is preliminary data.</text>
</comment>
<organism evidence="1 2">
    <name type="scientific">Tritrichomonas musculus</name>
    <dbReference type="NCBI Taxonomy" id="1915356"/>
    <lineage>
        <taxon>Eukaryota</taxon>
        <taxon>Metamonada</taxon>
        <taxon>Parabasalia</taxon>
        <taxon>Tritrichomonadida</taxon>
        <taxon>Tritrichomonadidae</taxon>
        <taxon>Tritrichomonas</taxon>
    </lineage>
</organism>
<protein>
    <recommendedName>
        <fullName evidence="3">Leucine-rich repeat domain-containing protein</fullName>
    </recommendedName>
</protein>
<gene>
    <name evidence="1" type="ORF">M9Y10_024423</name>
</gene>